<dbReference type="Gene3D" id="3.20.20.80">
    <property type="entry name" value="Glycosidases"/>
    <property type="match status" value="1"/>
</dbReference>
<dbReference type="EMBL" id="MU006107">
    <property type="protein sequence ID" value="KAF2835697.1"/>
    <property type="molecule type" value="Genomic_DNA"/>
</dbReference>
<feature type="region of interest" description="Disordered" evidence="1">
    <location>
        <begin position="1"/>
        <end position="37"/>
    </location>
</feature>
<name>A0A9P4S3P7_9PEZI</name>
<dbReference type="GO" id="GO:0016787">
    <property type="term" value="F:hydrolase activity"/>
    <property type="evidence" value="ECO:0007669"/>
    <property type="project" value="UniProtKB-KW"/>
</dbReference>
<keyword evidence="3" id="KW-0378">Hydrolase</keyword>
<feature type="compositionally biased region" description="Low complexity" evidence="1">
    <location>
        <begin position="1"/>
        <end position="30"/>
    </location>
</feature>
<sequence>PSTSVVPSVPVSSSEAPVPSAAPTYAPTTPHSGSKRGLSYNDASLTECFENSGKISWAYNWGTTPDGLPSSFEYVPTMWGLKYDFPTIWAKNAQAAIDAGSTCLFSFNEPDHVDQSGLSVPDAVVAYKKHMQPFAGKARIGSPSVTDGPAPMGLDYLDRFLSACSGCTVDFVNVHWYNSVNNVQYFKDHVTKAHTMSGKPVWVTEFGTTDGSPEQIAEFLREVMEWMDAQDFVERYAYFMAAEGKLVSGANLNTVGQAYAS</sequence>
<organism evidence="3 4">
    <name type="scientific">Patellaria atrata CBS 101060</name>
    <dbReference type="NCBI Taxonomy" id="1346257"/>
    <lineage>
        <taxon>Eukaryota</taxon>
        <taxon>Fungi</taxon>
        <taxon>Dikarya</taxon>
        <taxon>Ascomycota</taxon>
        <taxon>Pezizomycotina</taxon>
        <taxon>Dothideomycetes</taxon>
        <taxon>Dothideomycetes incertae sedis</taxon>
        <taxon>Patellariales</taxon>
        <taxon>Patellariaceae</taxon>
        <taxon>Patellaria</taxon>
    </lineage>
</organism>
<dbReference type="GO" id="GO:0009277">
    <property type="term" value="C:fungal-type cell wall"/>
    <property type="evidence" value="ECO:0007669"/>
    <property type="project" value="TreeGrafter"/>
</dbReference>
<feature type="domain" description="Asl1-like glycosyl hydrolase catalytic" evidence="2">
    <location>
        <begin position="37"/>
        <end position="259"/>
    </location>
</feature>
<dbReference type="GO" id="GO:0071966">
    <property type="term" value="P:fungal-type cell wall polysaccharide metabolic process"/>
    <property type="evidence" value="ECO:0007669"/>
    <property type="project" value="TreeGrafter"/>
</dbReference>
<accession>A0A9P4S3P7</accession>
<dbReference type="InterPro" id="IPR053183">
    <property type="entry name" value="ASL1"/>
</dbReference>
<protein>
    <submittedName>
        <fullName evidence="3">Glycoside hydrolase family 128 protein</fullName>
    </submittedName>
</protein>
<gene>
    <name evidence="3" type="ORF">M501DRAFT_941541</name>
</gene>
<evidence type="ECO:0000259" key="2">
    <source>
        <dbReference type="Pfam" id="PF11790"/>
    </source>
</evidence>
<dbReference type="PANTHER" id="PTHR34154:SF10">
    <property type="entry name" value="ASL1-LIKE GLYCOSYL HYDROLASE CATALYTIC DOMAIN-CONTAINING PROTEIN"/>
    <property type="match status" value="1"/>
</dbReference>
<dbReference type="AlphaFoldDB" id="A0A9P4S3P7"/>
<dbReference type="OrthoDB" id="43654at2759"/>
<dbReference type="PANTHER" id="PTHR34154">
    <property type="entry name" value="ALKALI-SENSITIVE LINKAGE PROTEIN 1"/>
    <property type="match status" value="1"/>
</dbReference>
<keyword evidence="4" id="KW-1185">Reference proteome</keyword>
<evidence type="ECO:0000313" key="4">
    <source>
        <dbReference type="Proteomes" id="UP000799429"/>
    </source>
</evidence>
<reference evidence="3" key="1">
    <citation type="journal article" date="2020" name="Stud. Mycol.">
        <title>101 Dothideomycetes genomes: a test case for predicting lifestyles and emergence of pathogens.</title>
        <authorList>
            <person name="Haridas S."/>
            <person name="Albert R."/>
            <person name="Binder M."/>
            <person name="Bloem J."/>
            <person name="Labutti K."/>
            <person name="Salamov A."/>
            <person name="Andreopoulos B."/>
            <person name="Baker S."/>
            <person name="Barry K."/>
            <person name="Bills G."/>
            <person name="Bluhm B."/>
            <person name="Cannon C."/>
            <person name="Castanera R."/>
            <person name="Culley D."/>
            <person name="Daum C."/>
            <person name="Ezra D."/>
            <person name="Gonzalez J."/>
            <person name="Henrissat B."/>
            <person name="Kuo A."/>
            <person name="Liang C."/>
            <person name="Lipzen A."/>
            <person name="Lutzoni F."/>
            <person name="Magnuson J."/>
            <person name="Mondo S."/>
            <person name="Nolan M."/>
            <person name="Ohm R."/>
            <person name="Pangilinan J."/>
            <person name="Park H.-J."/>
            <person name="Ramirez L."/>
            <person name="Alfaro M."/>
            <person name="Sun H."/>
            <person name="Tritt A."/>
            <person name="Yoshinaga Y."/>
            <person name="Zwiers L.-H."/>
            <person name="Turgeon B."/>
            <person name="Goodwin S."/>
            <person name="Spatafora J."/>
            <person name="Crous P."/>
            <person name="Grigoriev I."/>
        </authorList>
    </citation>
    <scope>NUCLEOTIDE SEQUENCE</scope>
    <source>
        <strain evidence="3">CBS 101060</strain>
    </source>
</reference>
<evidence type="ECO:0000313" key="3">
    <source>
        <dbReference type="EMBL" id="KAF2835697.1"/>
    </source>
</evidence>
<dbReference type="InterPro" id="IPR017853">
    <property type="entry name" value="GH"/>
</dbReference>
<dbReference type="Proteomes" id="UP000799429">
    <property type="component" value="Unassembled WGS sequence"/>
</dbReference>
<dbReference type="SUPFAM" id="SSF51445">
    <property type="entry name" value="(Trans)glycosidases"/>
    <property type="match status" value="1"/>
</dbReference>
<evidence type="ECO:0000256" key="1">
    <source>
        <dbReference type="SAM" id="MobiDB-lite"/>
    </source>
</evidence>
<dbReference type="InterPro" id="IPR024655">
    <property type="entry name" value="Asl1_glyco_hydro_catalytic"/>
</dbReference>
<proteinExistence type="predicted"/>
<comment type="caution">
    <text evidence="3">The sequence shown here is derived from an EMBL/GenBank/DDBJ whole genome shotgun (WGS) entry which is preliminary data.</text>
</comment>
<feature type="non-terminal residue" evidence="3">
    <location>
        <position position="1"/>
    </location>
</feature>
<dbReference type="Pfam" id="PF11790">
    <property type="entry name" value="Glyco_hydro_cc"/>
    <property type="match status" value="1"/>
</dbReference>